<keyword evidence="4" id="KW-1133">Transmembrane helix</keyword>
<evidence type="ECO:0000256" key="11">
    <source>
        <dbReference type="ARBA" id="ARBA00023286"/>
    </source>
</evidence>
<protein>
    <submittedName>
        <fullName evidence="16">Glutamate receptor ionotropic, NMDA 1</fullName>
    </submittedName>
</protein>
<evidence type="ECO:0000313" key="16">
    <source>
        <dbReference type="EMBL" id="MEQ2271688.1"/>
    </source>
</evidence>
<keyword evidence="8 16" id="KW-0675">Receptor</keyword>
<keyword evidence="17" id="KW-1185">Reference proteome</keyword>
<keyword evidence="3" id="KW-0812">Transmembrane</keyword>
<keyword evidence="5" id="KW-0770">Synapse</keyword>
<dbReference type="Proteomes" id="UP001444071">
    <property type="component" value="Unassembled WGS sequence"/>
</dbReference>
<evidence type="ECO:0000256" key="1">
    <source>
        <dbReference type="ARBA" id="ARBA00004141"/>
    </source>
</evidence>
<evidence type="ECO:0000256" key="5">
    <source>
        <dbReference type="ARBA" id="ARBA00023018"/>
    </source>
</evidence>
<dbReference type="Pfam" id="PF01094">
    <property type="entry name" value="ANF_receptor"/>
    <property type="match status" value="2"/>
</dbReference>
<dbReference type="SMART" id="SM00918">
    <property type="entry name" value="Lig_chan-Glu_bd"/>
    <property type="match status" value="1"/>
</dbReference>
<keyword evidence="10" id="KW-0628">Postsynaptic cell membrane</keyword>
<sequence length="419" mass="47180">MLYCPPFSTVYNIFLCLHIFSVHITHQNKKRNYENLDQLSYDNKRGPKAEKVLQFSQETNLTALLLEAKELEARVIILSASEDDAAAVYKAARFLNMTGSGYVWLVGEREMSGKALSEAPDGLIALQLINGKNESAHITDAVAVVAQSIQELFEKENITEPPRGCVGNTNIWKTGPLFKRVLMSSKYPEGLTGRVEFNDDGDRKYAHYSILNYQKSRLVQVGIYNGTQVVMNNQRKIIWPGGETEKPQGFQMSTRLKIVTIHQEPFVYVKPTTQEGTCKEEMTLNGVLIKKVICTGPNETIPGRPIVPQCCYGFCVDLLIKLAMTMNFTYEVHLVADGKFGTQERVNNSNKKEWNGMMGELLGGLADMIVAPLTINNERAQYIEFSKPFKYQGLTILVKKVRNTCCPWSCQLTMTHLII</sequence>
<evidence type="ECO:0000256" key="10">
    <source>
        <dbReference type="ARBA" id="ARBA00023257"/>
    </source>
</evidence>
<evidence type="ECO:0000256" key="2">
    <source>
        <dbReference type="ARBA" id="ARBA00022448"/>
    </source>
</evidence>
<organism evidence="16 17">
    <name type="scientific">Xenotaenia resolanae</name>
    <dbReference type="NCBI Taxonomy" id="208358"/>
    <lineage>
        <taxon>Eukaryota</taxon>
        <taxon>Metazoa</taxon>
        <taxon>Chordata</taxon>
        <taxon>Craniata</taxon>
        <taxon>Vertebrata</taxon>
        <taxon>Euteleostomi</taxon>
        <taxon>Actinopterygii</taxon>
        <taxon>Neopterygii</taxon>
        <taxon>Teleostei</taxon>
        <taxon>Neoteleostei</taxon>
        <taxon>Acanthomorphata</taxon>
        <taxon>Ovalentaria</taxon>
        <taxon>Atherinomorphae</taxon>
        <taxon>Cyprinodontiformes</taxon>
        <taxon>Goodeidae</taxon>
        <taxon>Xenotaenia</taxon>
    </lineage>
</organism>
<keyword evidence="2" id="KW-0813">Transport</keyword>
<keyword evidence="7" id="KW-0472">Membrane</keyword>
<keyword evidence="9" id="KW-0325">Glycoprotein</keyword>
<dbReference type="InterPro" id="IPR015683">
    <property type="entry name" value="Ionotropic_Glu_rcpt"/>
</dbReference>
<comment type="subcellular location">
    <subcellularLocation>
        <location evidence="1">Membrane</location>
        <topology evidence="1">Multi-pass membrane protein</topology>
    </subcellularLocation>
    <subcellularLocation>
        <location evidence="13">Postsynaptic cell membrane</location>
    </subcellularLocation>
</comment>
<dbReference type="InterPro" id="IPR001828">
    <property type="entry name" value="ANF_lig-bd_rcpt"/>
</dbReference>
<feature type="domain" description="Ionotropic glutamate receptor C-terminal" evidence="14">
    <location>
        <begin position="291"/>
        <end position="418"/>
    </location>
</feature>
<evidence type="ECO:0000256" key="12">
    <source>
        <dbReference type="ARBA" id="ARBA00023303"/>
    </source>
</evidence>
<evidence type="ECO:0000256" key="7">
    <source>
        <dbReference type="ARBA" id="ARBA00023136"/>
    </source>
</evidence>
<dbReference type="Pfam" id="PF10613">
    <property type="entry name" value="Lig_chan-Glu_bd"/>
    <property type="match status" value="1"/>
</dbReference>
<dbReference type="EMBL" id="JAHRIM010062558">
    <property type="protein sequence ID" value="MEQ2271688.1"/>
    <property type="molecule type" value="Genomic_DNA"/>
</dbReference>
<keyword evidence="6" id="KW-0406">Ion transport</keyword>
<dbReference type="SUPFAM" id="SSF53850">
    <property type="entry name" value="Periplasmic binding protein-like II"/>
    <property type="match status" value="1"/>
</dbReference>
<dbReference type="SUPFAM" id="SSF53822">
    <property type="entry name" value="Periplasmic binding protein-like I"/>
    <property type="match status" value="1"/>
</dbReference>
<accession>A0ABV0WS14</accession>
<evidence type="ECO:0000256" key="9">
    <source>
        <dbReference type="ARBA" id="ARBA00023180"/>
    </source>
</evidence>
<dbReference type="Gene3D" id="3.40.50.2300">
    <property type="match status" value="2"/>
</dbReference>
<evidence type="ECO:0000313" key="17">
    <source>
        <dbReference type="Proteomes" id="UP001444071"/>
    </source>
</evidence>
<evidence type="ECO:0000256" key="8">
    <source>
        <dbReference type="ARBA" id="ARBA00023170"/>
    </source>
</evidence>
<reference evidence="16 17" key="1">
    <citation type="submission" date="2021-06" db="EMBL/GenBank/DDBJ databases">
        <authorList>
            <person name="Palmer J.M."/>
        </authorList>
    </citation>
    <scope>NUCLEOTIDE SEQUENCE [LARGE SCALE GENOMIC DNA]</scope>
    <source>
        <strain evidence="16 17">XR_2019</strain>
        <tissue evidence="16">Muscle</tissue>
    </source>
</reference>
<dbReference type="InterPro" id="IPR019594">
    <property type="entry name" value="Glu/Gly-bd"/>
</dbReference>
<dbReference type="SMART" id="SM00079">
    <property type="entry name" value="PBPe"/>
    <property type="match status" value="1"/>
</dbReference>
<evidence type="ECO:0000256" key="6">
    <source>
        <dbReference type="ARBA" id="ARBA00023065"/>
    </source>
</evidence>
<dbReference type="Gene3D" id="3.40.190.10">
    <property type="entry name" value="Periplasmic binding protein-like II"/>
    <property type="match status" value="1"/>
</dbReference>
<evidence type="ECO:0000256" key="13">
    <source>
        <dbReference type="ARBA" id="ARBA00034100"/>
    </source>
</evidence>
<keyword evidence="12" id="KW-0407">Ion channel</keyword>
<name>A0ABV0WS14_9TELE</name>
<feature type="domain" description="Ionotropic glutamate receptor L-glutamate and glycine-binding" evidence="15">
    <location>
        <begin position="297"/>
        <end position="363"/>
    </location>
</feature>
<keyword evidence="11" id="KW-1071">Ligand-gated ion channel</keyword>
<proteinExistence type="predicted"/>
<evidence type="ECO:0000259" key="15">
    <source>
        <dbReference type="SMART" id="SM00918"/>
    </source>
</evidence>
<dbReference type="InterPro" id="IPR001320">
    <property type="entry name" value="Iontro_rcpt_C"/>
</dbReference>
<gene>
    <name evidence="16" type="primary">GRIN1_2</name>
    <name evidence="16" type="ORF">XENORESO_007771</name>
</gene>
<evidence type="ECO:0000256" key="3">
    <source>
        <dbReference type="ARBA" id="ARBA00022692"/>
    </source>
</evidence>
<comment type="caution">
    <text evidence="16">The sequence shown here is derived from an EMBL/GenBank/DDBJ whole genome shotgun (WGS) entry which is preliminary data.</text>
</comment>
<dbReference type="InterPro" id="IPR028082">
    <property type="entry name" value="Peripla_BP_I"/>
</dbReference>
<evidence type="ECO:0000256" key="4">
    <source>
        <dbReference type="ARBA" id="ARBA00022989"/>
    </source>
</evidence>
<evidence type="ECO:0000259" key="14">
    <source>
        <dbReference type="SMART" id="SM00079"/>
    </source>
</evidence>
<dbReference type="PANTHER" id="PTHR18966">
    <property type="entry name" value="IONOTROPIC GLUTAMATE RECEPTOR"/>
    <property type="match status" value="1"/>
</dbReference>